<evidence type="ECO:0000256" key="8">
    <source>
        <dbReference type="ARBA" id="ARBA00022839"/>
    </source>
</evidence>
<evidence type="ECO:0000256" key="7">
    <source>
        <dbReference type="ARBA" id="ARBA00022801"/>
    </source>
</evidence>
<dbReference type="Gene3D" id="3.30.70.270">
    <property type="match status" value="1"/>
</dbReference>
<evidence type="ECO:0000256" key="9">
    <source>
        <dbReference type="ARBA" id="ARBA00022840"/>
    </source>
</evidence>
<keyword evidence="8" id="KW-0269">Exonuclease</keyword>
<evidence type="ECO:0000256" key="3">
    <source>
        <dbReference type="ARBA" id="ARBA00022679"/>
    </source>
</evidence>
<keyword evidence="4" id="KW-0540">Nuclease</keyword>
<dbReference type="GO" id="GO:0005524">
    <property type="term" value="F:ATP binding"/>
    <property type="evidence" value="ECO:0007669"/>
    <property type="project" value="UniProtKB-KW"/>
</dbReference>
<dbReference type="InterPro" id="IPR043128">
    <property type="entry name" value="Rev_trsase/Diguanyl_cyclase"/>
</dbReference>
<dbReference type="GO" id="GO:0004527">
    <property type="term" value="F:exonuclease activity"/>
    <property type="evidence" value="ECO:0007669"/>
    <property type="project" value="UniProtKB-KW"/>
</dbReference>
<keyword evidence="3" id="KW-0808">Transferase</keyword>
<dbReference type="InterPro" id="IPR000160">
    <property type="entry name" value="GGDEF_dom"/>
</dbReference>
<sequence length="731" mass="81376">MVGKEETAMDLTTAVLRRGIELLNGREQDKKSAAIAGIPKALAELGRTLSGGSDLFDLAQLPRTRLRSPLARARFLRQTNDDAWYKETVMDGETLPFPQPASELAAVDIQPAKVPDDEADKDTLLTRLESHGSLVPVSDRPGYDDLSVYQFFRLLAAVAQCGDSQMHLVAADLSGIQPFIHTGASWGALKTARARSFLLELLLRHFGREVTTAAGLCRAAILQVGGGRLLMLLPETAKVMPHELAVSVNDWLLKQAGGTIYLALADKEVTTAALVGEDFAGVWHELGVLLDEAKAVKFRNKLNELLAVGTYKYSGDDECQACHRDDDFEPVEHTDQDTGLVRRLCPFCDTMFMLGRDLTEYKYVFGWKSEPADTAISLPGISGDKWYWVGGDHSKADYRWAVNRYEEKNGVWPWLRADWVFKPSPAEKGEKPDIADFPYLAEEAKGANRIGCLRMDVDNLGLVDDKLVSQGLPAFLAFSTAVEWFFATGVNECCRKQKRLVHVIFSGGDDLLIAGAWSDTTELLEELGTSFHRYATGSDLSVSAGLFLEHPAYPFYQLARQSAEALARAKNYQRSCLPDRYGCGSADGCGWREGNDCRRKGNVVMFYEPGRDEKIRSGPPPLVVTRLVLSWTQFFEQVCEPARGVRELLAVPGEPVFSRSVLRGLFNVADDWERDWPGWLNRVQWNLSRLRVVCKTAETRARLDSLGTYLRNPEALGSLRSVLTWLDLEQR</sequence>
<dbReference type="InterPro" id="IPR041062">
    <property type="entry name" value="Csm1_B"/>
</dbReference>
<evidence type="ECO:0000256" key="5">
    <source>
        <dbReference type="ARBA" id="ARBA00022741"/>
    </source>
</evidence>
<dbReference type="PANTHER" id="PTHR36528">
    <property type="entry name" value="CRISPR SYSTEM SINGLE-STRAND-SPECIFIC DEOXYRIBONUCLEASE CAS10/CSM1 (SUBTYPE III-A)"/>
    <property type="match status" value="1"/>
</dbReference>
<dbReference type="GO" id="GO:0051607">
    <property type="term" value="P:defense response to virus"/>
    <property type="evidence" value="ECO:0007669"/>
    <property type="project" value="UniProtKB-KW"/>
</dbReference>
<dbReference type="Pfam" id="PF22335">
    <property type="entry name" value="Cas10-Cmr2_palm2"/>
    <property type="match status" value="1"/>
</dbReference>
<evidence type="ECO:0000313" key="13">
    <source>
        <dbReference type="EMBL" id="HDQ99701.1"/>
    </source>
</evidence>
<dbReference type="Pfam" id="PF18211">
    <property type="entry name" value="Csm1_B"/>
    <property type="match status" value="1"/>
</dbReference>
<dbReference type="InterPro" id="IPR052117">
    <property type="entry name" value="Cas10/Csm1_subtype-III-A"/>
</dbReference>
<keyword evidence="5" id="KW-0547">Nucleotide-binding</keyword>
<dbReference type="GO" id="GO:0016740">
    <property type="term" value="F:transferase activity"/>
    <property type="evidence" value="ECO:0007669"/>
    <property type="project" value="UniProtKB-KW"/>
</dbReference>
<accession>A0A7V0T681</accession>
<dbReference type="InterPro" id="IPR013408">
    <property type="entry name" value="Cas10/Csm1"/>
</dbReference>
<evidence type="ECO:0000256" key="2">
    <source>
        <dbReference type="ARBA" id="ARBA00014333"/>
    </source>
</evidence>
<evidence type="ECO:0000256" key="4">
    <source>
        <dbReference type="ARBA" id="ARBA00022722"/>
    </source>
</evidence>
<gene>
    <name evidence="13" type="primary">cas10</name>
    <name evidence="13" type="ORF">ENN51_05380</name>
</gene>
<evidence type="ECO:0000256" key="6">
    <source>
        <dbReference type="ARBA" id="ARBA00022759"/>
    </source>
</evidence>
<evidence type="ECO:0000256" key="1">
    <source>
        <dbReference type="ARBA" id="ARBA00005700"/>
    </source>
</evidence>
<comment type="similarity">
    <text evidence="1">Belongs to the CRISPR-associated Cas10/Csm1 family.</text>
</comment>
<feature type="domain" description="GGDEF" evidence="12">
    <location>
        <begin position="448"/>
        <end position="580"/>
    </location>
</feature>
<organism evidence="13">
    <name type="scientific">candidate division WOR-3 bacterium</name>
    <dbReference type="NCBI Taxonomy" id="2052148"/>
    <lineage>
        <taxon>Bacteria</taxon>
        <taxon>Bacteria division WOR-3</taxon>
    </lineage>
</organism>
<keyword evidence="6" id="KW-0255">Endonuclease</keyword>
<comment type="caution">
    <text evidence="13">The sequence shown here is derived from an EMBL/GenBank/DDBJ whole genome shotgun (WGS) entry which is preliminary data.</text>
</comment>
<name>A0A7V0T681_UNCW3</name>
<keyword evidence="10" id="KW-0051">Antiviral defense</keyword>
<dbReference type="GO" id="GO:0004519">
    <property type="term" value="F:endonuclease activity"/>
    <property type="evidence" value="ECO:0007669"/>
    <property type="project" value="UniProtKB-KW"/>
</dbReference>
<dbReference type="EMBL" id="DSBX01000202">
    <property type="protein sequence ID" value="HDQ99701.1"/>
    <property type="molecule type" value="Genomic_DNA"/>
</dbReference>
<keyword evidence="9" id="KW-0067">ATP-binding</keyword>
<keyword evidence="7" id="KW-0378">Hydrolase</keyword>
<evidence type="ECO:0000256" key="10">
    <source>
        <dbReference type="ARBA" id="ARBA00023118"/>
    </source>
</evidence>
<reference evidence="13" key="1">
    <citation type="journal article" date="2020" name="mSystems">
        <title>Genome- and Community-Level Interaction Insights into Carbon Utilization and Element Cycling Functions of Hydrothermarchaeota in Hydrothermal Sediment.</title>
        <authorList>
            <person name="Zhou Z."/>
            <person name="Liu Y."/>
            <person name="Xu W."/>
            <person name="Pan J."/>
            <person name="Luo Z.H."/>
            <person name="Li M."/>
        </authorList>
    </citation>
    <scope>NUCLEOTIDE SEQUENCE [LARGE SCALE GENOMIC DNA]</scope>
    <source>
        <strain evidence="13">SpSt-1182</strain>
    </source>
</reference>
<dbReference type="AlphaFoldDB" id="A0A7V0T681"/>
<protein>
    <recommendedName>
        <fullName evidence="2">CRISPR system single-strand-specific deoxyribonuclease Cas10/Csm1 (subtype III-A)</fullName>
    </recommendedName>
    <alternativeName>
        <fullName evidence="11">Cyclic oligoadenylate synthase</fullName>
    </alternativeName>
</protein>
<evidence type="ECO:0000259" key="12">
    <source>
        <dbReference type="PROSITE" id="PS50887"/>
    </source>
</evidence>
<dbReference type="PANTHER" id="PTHR36528:SF1">
    <property type="entry name" value="CRISPR SYSTEM SINGLE-STRAND-SPECIFIC DEOXYRIBONUCLEASE CAS10_CSM1 (SUBTYPE III-A)"/>
    <property type="match status" value="1"/>
</dbReference>
<dbReference type="PROSITE" id="PS50887">
    <property type="entry name" value="GGDEF"/>
    <property type="match status" value="1"/>
</dbReference>
<dbReference type="NCBIfam" id="TIGR02578">
    <property type="entry name" value="cas_TM1811_Csm1"/>
    <property type="match status" value="1"/>
</dbReference>
<proteinExistence type="inferred from homology"/>
<dbReference type="InterPro" id="IPR054767">
    <property type="entry name" value="Cas10-Cmr2_palm2"/>
</dbReference>
<dbReference type="Proteomes" id="UP000885672">
    <property type="component" value="Unassembled WGS sequence"/>
</dbReference>
<evidence type="ECO:0000256" key="11">
    <source>
        <dbReference type="ARBA" id="ARBA00032922"/>
    </source>
</evidence>